<dbReference type="InterPro" id="IPR039551">
    <property type="entry name" value="Cho/carn_acyl_trans"/>
</dbReference>
<evidence type="ECO:0000256" key="2">
    <source>
        <dbReference type="ARBA" id="ARBA00022979"/>
    </source>
</evidence>
<keyword evidence="9" id="KW-1185">Reference proteome</keyword>
<sequence>MAEELKMDTPELFTDDTYLASQQFILSTSQVPTKVEMFCCYGPVVADGYGACYNPQSDHIVFCVSSFRACKDTCSAAFVRTLEACLMEMSDLCRKCDTVAKPVETREEAASVI</sequence>
<feature type="domain" description="Choline/carnitine acyltransferase" evidence="7">
    <location>
        <begin position="2"/>
        <end position="83"/>
    </location>
</feature>
<evidence type="ECO:0000256" key="5">
    <source>
        <dbReference type="ARBA" id="ARBA00040495"/>
    </source>
</evidence>
<dbReference type="Proteomes" id="UP000824540">
    <property type="component" value="Unassembled WGS sequence"/>
</dbReference>
<dbReference type="GO" id="GO:0004102">
    <property type="term" value="F:choline O-acetyltransferase activity"/>
    <property type="evidence" value="ECO:0007669"/>
    <property type="project" value="UniProtKB-EC"/>
</dbReference>
<evidence type="ECO:0000256" key="6">
    <source>
        <dbReference type="ARBA" id="ARBA00048143"/>
    </source>
</evidence>
<dbReference type="OrthoDB" id="240216at2759"/>
<dbReference type="GO" id="GO:0008292">
    <property type="term" value="P:acetylcholine biosynthetic process"/>
    <property type="evidence" value="ECO:0007669"/>
    <property type="project" value="TreeGrafter"/>
</dbReference>
<dbReference type="EMBL" id="JAFBMS010000038">
    <property type="protein sequence ID" value="KAG9341031.1"/>
    <property type="molecule type" value="Genomic_DNA"/>
</dbReference>
<dbReference type="Gene3D" id="3.30.559.10">
    <property type="entry name" value="Chloramphenicol acetyltransferase-like domain"/>
    <property type="match status" value="1"/>
</dbReference>
<dbReference type="EC" id="2.3.1.6" evidence="4"/>
<reference evidence="8" key="1">
    <citation type="thesis" date="2021" institute="BYU ScholarsArchive" country="Provo, UT, USA">
        <title>Applications of and Algorithms for Genome Assembly and Genomic Analyses with an Emphasis on Marine Teleosts.</title>
        <authorList>
            <person name="Pickett B.D."/>
        </authorList>
    </citation>
    <scope>NUCLEOTIDE SEQUENCE</scope>
    <source>
        <strain evidence="8">HI-2016</strain>
    </source>
</reference>
<evidence type="ECO:0000313" key="9">
    <source>
        <dbReference type="Proteomes" id="UP000824540"/>
    </source>
</evidence>
<comment type="function">
    <text evidence="3">Catalyzes the reversible synthesis of acetylcholine (ACh) from acetyl CoA and choline at cholinergic synapses.</text>
</comment>
<comment type="catalytic activity">
    <reaction evidence="6">
        <text>choline + acetyl-CoA = acetylcholine + CoA</text>
        <dbReference type="Rhea" id="RHEA:18821"/>
        <dbReference type="ChEBI" id="CHEBI:15354"/>
        <dbReference type="ChEBI" id="CHEBI:15355"/>
        <dbReference type="ChEBI" id="CHEBI:57287"/>
        <dbReference type="ChEBI" id="CHEBI:57288"/>
        <dbReference type="EC" id="2.3.1.6"/>
    </reaction>
</comment>
<evidence type="ECO:0000313" key="8">
    <source>
        <dbReference type="EMBL" id="KAG9341031.1"/>
    </source>
</evidence>
<gene>
    <name evidence="8" type="ORF">JZ751_019785</name>
</gene>
<dbReference type="GO" id="GO:0005737">
    <property type="term" value="C:cytoplasm"/>
    <property type="evidence" value="ECO:0007669"/>
    <property type="project" value="TreeGrafter"/>
</dbReference>
<protein>
    <recommendedName>
        <fullName evidence="5">Choline O-acetyltransferase</fullName>
        <ecNumber evidence="4">2.3.1.6</ecNumber>
    </recommendedName>
</protein>
<dbReference type="PANTHER" id="PTHR22589:SF14">
    <property type="entry name" value="CHOLINE O-ACETYLTRANSFERASE"/>
    <property type="match status" value="1"/>
</dbReference>
<dbReference type="GO" id="GO:0007274">
    <property type="term" value="P:neuromuscular synaptic transmission"/>
    <property type="evidence" value="ECO:0007669"/>
    <property type="project" value="TreeGrafter"/>
</dbReference>
<dbReference type="AlphaFoldDB" id="A0A8T2NPL8"/>
<dbReference type="PANTHER" id="PTHR22589">
    <property type="entry name" value="CARNITINE O-ACYLTRANSFERASE"/>
    <property type="match status" value="1"/>
</dbReference>
<dbReference type="Pfam" id="PF00755">
    <property type="entry name" value="Carn_acyltransf"/>
    <property type="match status" value="1"/>
</dbReference>
<proteinExistence type="inferred from homology"/>
<evidence type="ECO:0000256" key="1">
    <source>
        <dbReference type="ARBA" id="ARBA00005232"/>
    </source>
</evidence>
<dbReference type="InterPro" id="IPR000542">
    <property type="entry name" value="Carn_acyl_trans"/>
</dbReference>
<evidence type="ECO:0000256" key="3">
    <source>
        <dbReference type="ARBA" id="ARBA00037088"/>
    </source>
</evidence>
<organism evidence="8 9">
    <name type="scientific">Albula glossodonta</name>
    <name type="common">roundjaw bonefish</name>
    <dbReference type="NCBI Taxonomy" id="121402"/>
    <lineage>
        <taxon>Eukaryota</taxon>
        <taxon>Metazoa</taxon>
        <taxon>Chordata</taxon>
        <taxon>Craniata</taxon>
        <taxon>Vertebrata</taxon>
        <taxon>Euteleostomi</taxon>
        <taxon>Actinopterygii</taxon>
        <taxon>Neopterygii</taxon>
        <taxon>Teleostei</taxon>
        <taxon>Albuliformes</taxon>
        <taxon>Albulidae</taxon>
        <taxon>Albula</taxon>
    </lineage>
</organism>
<accession>A0A8T2NPL8</accession>
<dbReference type="InterPro" id="IPR023213">
    <property type="entry name" value="CAT-like_dom_sf"/>
</dbReference>
<evidence type="ECO:0000256" key="4">
    <source>
        <dbReference type="ARBA" id="ARBA00039091"/>
    </source>
</evidence>
<evidence type="ECO:0000259" key="7">
    <source>
        <dbReference type="Pfam" id="PF00755"/>
    </source>
</evidence>
<dbReference type="SUPFAM" id="SSF52777">
    <property type="entry name" value="CoA-dependent acyltransferases"/>
    <property type="match status" value="1"/>
</dbReference>
<keyword evidence="2" id="KW-0530">Neurotransmitter biosynthesis</keyword>
<comment type="similarity">
    <text evidence="1">Belongs to the carnitine/choline acetyltransferase family.</text>
</comment>
<dbReference type="GO" id="GO:0045202">
    <property type="term" value="C:synapse"/>
    <property type="evidence" value="ECO:0007669"/>
    <property type="project" value="GOC"/>
</dbReference>
<dbReference type="GO" id="GO:0043005">
    <property type="term" value="C:neuron projection"/>
    <property type="evidence" value="ECO:0007669"/>
    <property type="project" value="TreeGrafter"/>
</dbReference>
<comment type="caution">
    <text evidence="8">The sequence shown here is derived from an EMBL/GenBank/DDBJ whole genome shotgun (WGS) entry which is preliminary data.</text>
</comment>
<name>A0A8T2NPL8_9TELE</name>